<sequence length="82" mass="8856">MLRRSETHDPDDPPGNATHRRRFPLAVVAVVALAVAAHLALGGLLLTAGPWQHWAGGIVVAVIVVHVLGRFLRRGGKVRKTR</sequence>
<keyword evidence="3" id="KW-1185">Reference proteome</keyword>
<dbReference type="Proteomes" id="UP000219612">
    <property type="component" value="Unassembled WGS sequence"/>
</dbReference>
<evidence type="ECO:0000313" key="2">
    <source>
        <dbReference type="EMBL" id="SNY70156.1"/>
    </source>
</evidence>
<keyword evidence="1" id="KW-0812">Transmembrane</keyword>
<keyword evidence="1" id="KW-0472">Membrane</keyword>
<evidence type="ECO:0000313" key="3">
    <source>
        <dbReference type="Proteomes" id="UP000219612"/>
    </source>
</evidence>
<gene>
    <name evidence="2" type="ORF">SAMN05421748_13728</name>
</gene>
<organism evidence="2 3">
    <name type="scientific">Paractinoplanes atraurantiacus</name>
    <dbReference type="NCBI Taxonomy" id="1036182"/>
    <lineage>
        <taxon>Bacteria</taxon>
        <taxon>Bacillati</taxon>
        <taxon>Actinomycetota</taxon>
        <taxon>Actinomycetes</taxon>
        <taxon>Micromonosporales</taxon>
        <taxon>Micromonosporaceae</taxon>
        <taxon>Paractinoplanes</taxon>
    </lineage>
</organism>
<feature type="transmembrane region" description="Helical" evidence="1">
    <location>
        <begin position="54"/>
        <end position="72"/>
    </location>
</feature>
<protein>
    <submittedName>
        <fullName evidence="2">Uncharacterized protein</fullName>
    </submittedName>
</protein>
<keyword evidence="1" id="KW-1133">Transmembrane helix</keyword>
<dbReference type="AlphaFoldDB" id="A0A285KFF6"/>
<evidence type="ECO:0000256" key="1">
    <source>
        <dbReference type="SAM" id="Phobius"/>
    </source>
</evidence>
<feature type="transmembrane region" description="Helical" evidence="1">
    <location>
        <begin position="25"/>
        <end position="48"/>
    </location>
</feature>
<proteinExistence type="predicted"/>
<reference evidence="2 3" key="1">
    <citation type="submission" date="2017-09" db="EMBL/GenBank/DDBJ databases">
        <authorList>
            <person name="Ehlers B."/>
            <person name="Leendertz F.H."/>
        </authorList>
    </citation>
    <scope>NUCLEOTIDE SEQUENCE [LARGE SCALE GENOMIC DNA]</scope>
    <source>
        <strain evidence="2 3">CGMCC 4.6857</strain>
    </source>
</reference>
<name>A0A285KFF6_9ACTN</name>
<accession>A0A285KFF6</accession>
<dbReference type="EMBL" id="OBDY01000037">
    <property type="protein sequence ID" value="SNY70156.1"/>
    <property type="molecule type" value="Genomic_DNA"/>
</dbReference>